<sequence length="191" mass="20316">MTRRELPTTEALLIIDIQNDYFPGGAHPLSGPVEAAEHAQELLAHFRSVGRPAVHVQHIWDAPDAPFMRPGTAGVEIHTLVAPQADEPVVTKAEPNSFLDTRLQVLLEEIGVDRLVVCGMMSSMCVDSTVRAASDLGYAVTVAHDACAAPDLSFGDTEIPGATVHASFMAALAGGYARVIPTREVIAEPRG</sequence>
<dbReference type="RefSeq" id="WP_263797577.1">
    <property type="nucleotide sequence ID" value="NZ_AP027141.1"/>
</dbReference>
<dbReference type="SUPFAM" id="SSF52499">
    <property type="entry name" value="Isochorismatase-like hydrolases"/>
    <property type="match status" value="1"/>
</dbReference>
<evidence type="ECO:0000259" key="2">
    <source>
        <dbReference type="Pfam" id="PF00857"/>
    </source>
</evidence>
<protein>
    <submittedName>
        <fullName evidence="3">Isochorismatase</fullName>
    </submittedName>
</protein>
<dbReference type="InterPro" id="IPR036380">
    <property type="entry name" value="Isochorismatase-like_sf"/>
</dbReference>
<organism evidence="3 4">
    <name type="scientific">Microbacterium terricola</name>
    <dbReference type="NCBI Taxonomy" id="344163"/>
    <lineage>
        <taxon>Bacteria</taxon>
        <taxon>Bacillati</taxon>
        <taxon>Actinomycetota</taxon>
        <taxon>Actinomycetes</taxon>
        <taxon>Micrococcales</taxon>
        <taxon>Microbacteriaceae</taxon>
        <taxon>Microbacterium</taxon>
    </lineage>
</organism>
<dbReference type="PANTHER" id="PTHR43540">
    <property type="entry name" value="PEROXYUREIDOACRYLATE/UREIDOACRYLATE AMIDOHYDROLASE-RELATED"/>
    <property type="match status" value="1"/>
</dbReference>
<evidence type="ECO:0000256" key="1">
    <source>
        <dbReference type="ARBA" id="ARBA00022801"/>
    </source>
</evidence>
<dbReference type="Proteomes" id="UP001317779">
    <property type="component" value="Chromosome"/>
</dbReference>
<dbReference type="InterPro" id="IPR050272">
    <property type="entry name" value="Isochorismatase-like_hydrls"/>
</dbReference>
<dbReference type="PANTHER" id="PTHR43540:SF1">
    <property type="entry name" value="ISOCHORISMATASE HYDROLASE"/>
    <property type="match status" value="1"/>
</dbReference>
<accession>A0ABM8E288</accession>
<dbReference type="Pfam" id="PF00857">
    <property type="entry name" value="Isochorismatase"/>
    <property type="match status" value="1"/>
</dbReference>
<gene>
    <name evidence="3" type="ORF">Microterr_25010</name>
</gene>
<dbReference type="InterPro" id="IPR000868">
    <property type="entry name" value="Isochorismatase-like_dom"/>
</dbReference>
<dbReference type="EMBL" id="AP027141">
    <property type="protein sequence ID" value="BDV31841.1"/>
    <property type="molecule type" value="Genomic_DNA"/>
</dbReference>
<name>A0ABM8E288_9MICO</name>
<reference evidence="3 4" key="1">
    <citation type="submission" date="2022-12" db="EMBL/GenBank/DDBJ databases">
        <title>Microbacterium terricola strain KV-448 chromosome, complete genome.</title>
        <authorList>
            <person name="Oshima T."/>
            <person name="Moriya T."/>
            <person name="Bessho Y."/>
        </authorList>
    </citation>
    <scope>NUCLEOTIDE SEQUENCE [LARGE SCALE GENOMIC DNA]</scope>
    <source>
        <strain evidence="3 4">KV-448</strain>
    </source>
</reference>
<proteinExistence type="predicted"/>
<evidence type="ECO:0000313" key="3">
    <source>
        <dbReference type="EMBL" id="BDV31841.1"/>
    </source>
</evidence>
<dbReference type="Gene3D" id="3.40.50.850">
    <property type="entry name" value="Isochorismatase-like"/>
    <property type="match status" value="1"/>
</dbReference>
<feature type="domain" description="Isochorismatase-like" evidence="2">
    <location>
        <begin position="11"/>
        <end position="155"/>
    </location>
</feature>
<evidence type="ECO:0000313" key="4">
    <source>
        <dbReference type="Proteomes" id="UP001317779"/>
    </source>
</evidence>
<keyword evidence="4" id="KW-1185">Reference proteome</keyword>
<dbReference type="CDD" id="cd01014">
    <property type="entry name" value="nicotinamidase_related"/>
    <property type="match status" value="1"/>
</dbReference>
<keyword evidence="1" id="KW-0378">Hydrolase</keyword>